<feature type="region of interest" description="Disordered" evidence="8">
    <location>
        <begin position="446"/>
        <end position="505"/>
    </location>
</feature>
<dbReference type="PANTHER" id="PTHR10269">
    <property type="entry name" value="GDNF RECEPTOR ALPHA"/>
    <property type="match status" value="1"/>
</dbReference>
<organism evidence="10">
    <name type="scientific">Culicoides sonorensis</name>
    <name type="common">Biting midge</name>
    <dbReference type="NCBI Taxonomy" id="179676"/>
    <lineage>
        <taxon>Eukaryota</taxon>
        <taxon>Metazoa</taxon>
        <taxon>Ecdysozoa</taxon>
        <taxon>Arthropoda</taxon>
        <taxon>Hexapoda</taxon>
        <taxon>Insecta</taxon>
        <taxon>Pterygota</taxon>
        <taxon>Neoptera</taxon>
        <taxon>Endopterygota</taxon>
        <taxon>Diptera</taxon>
        <taxon>Nematocera</taxon>
        <taxon>Chironomoidea</taxon>
        <taxon>Ceratopogonidae</taxon>
        <taxon>Ceratopogoninae</taxon>
        <taxon>Culicoides</taxon>
        <taxon>Monoculicoides</taxon>
    </lineage>
</organism>
<dbReference type="InterPro" id="IPR059035">
    <property type="entry name" value="Fn1_3"/>
</dbReference>
<dbReference type="Pfam" id="PF02351">
    <property type="entry name" value="GDNF"/>
    <property type="match status" value="4"/>
</dbReference>
<feature type="domain" description="GDNF/GAS1" evidence="9">
    <location>
        <begin position="336"/>
        <end position="417"/>
    </location>
</feature>
<dbReference type="GO" id="GO:0009897">
    <property type="term" value="C:external side of plasma membrane"/>
    <property type="evidence" value="ECO:0007669"/>
    <property type="project" value="TreeGrafter"/>
</dbReference>
<reference evidence="10" key="1">
    <citation type="submission" date="2018-07" db="EMBL/GenBank/DDBJ databases">
        <authorList>
            <person name="Quirk P.G."/>
            <person name="Krulwich T.A."/>
        </authorList>
    </citation>
    <scope>NUCLEOTIDE SEQUENCE</scope>
</reference>
<evidence type="ECO:0000256" key="6">
    <source>
        <dbReference type="ARBA" id="ARBA00023170"/>
    </source>
</evidence>
<protein>
    <submittedName>
        <fullName evidence="10">CSON012400 protein</fullName>
    </submittedName>
</protein>
<name>A0A336M9N2_CULSO</name>
<evidence type="ECO:0000256" key="3">
    <source>
        <dbReference type="ARBA" id="ARBA00022475"/>
    </source>
</evidence>
<dbReference type="GO" id="GO:0007399">
    <property type="term" value="P:nervous system development"/>
    <property type="evidence" value="ECO:0007669"/>
    <property type="project" value="TreeGrafter"/>
</dbReference>
<feature type="domain" description="GDNF/GAS1" evidence="9">
    <location>
        <begin position="233"/>
        <end position="312"/>
    </location>
</feature>
<evidence type="ECO:0000256" key="2">
    <source>
        <dbReference type="ARBA" id="ARBA00005961"/>
    </source>
</evidence>
<dbReference type="InterPro" id="IPR003438">
    <property type="entry name" value="GDNF_rcpt"/>
</dbReference>
<evidence type="ECO:0000256" key="1">
    <source>
        <dbReference type="ARBA" id="ARBA00004236"/>
    </source>
</evidence>
<feature type="domain" description="GDNF/GAS1" evidence="9">
    <location>
        <begin position="33"/>
        <end position="112"/>
    </location>
</feature>
<evidence type="ECO:0000256" key="7">
    <source>
        <dbReference type="ARBA" id="ARBA00023180"/>
    </source>
</evidence>
<dbReference type="GO" id="GO:0038023">
    <property type="term" value="F:signaling receptor activity"/>
    <property type="evidence" value="ECO:0007669"/>
    <property type="project" value="InterPro"/>
</dbReference>
<dbReference type="PANTHER" id="PTHR10269:SF12">
    <property type="entry name" value="GLIAL CELL LINE-DERIVED NEUROTROPHIC FAMILY RECEPTOR-LIKE, ISOFORM E"/>
    <property type="match status" value="1"/>
</dbReference>
<dbReference type="VEuPathDB" id="VectorBase:CSON012400"/>
<comment type="similarity">
    <text evidence="2">Belongs to the GDNFR family.</text>
</comment>
<evidence type="ECO:0000256" key="8">
    <source>
        <dbReference type="SAM" id="MobiDB-lite"/>
    </source>
</evidence>
<keyword evidence="4" id="KW-0732">Signal</keyword>
<dbReference type="InterPro" id="IPR037193">
    <property type="entry name" value="GDNF_alpha"/>
</dbReference>
<dbReference type="EMBL" id="UFQT01000583">
    <property type="protein sequence ID" value="SSX25493.1"/>
    <property type="molecule type" value="Genomic_DNA"/>
</dbReference>
<keyword evidence="7" id="KW-0325">Glycoprotein</keyword>
<dbReference type="SMART" id="SM00907">
    <property type="entry name" value="GDNF"/>
    <property type="match status" value="4"/>
</dbReference>
<evidence type="ECO:0000256" key="4">
    <source>
        <dbReference type="ARBA" id="ARBA00022729"/>
    </source>
</evidence>
<dbReference type="SUPFAM" id="SSF110035">
    <property type="entry name" value="GDNF receptor-like"/>
    <property type="match status" value="4"/>
</dbReference>
<sequence length="858" mass="96131">MSYNLTLQQQQQKNIACAFLGQNIKTAIAILNCILARQLCFEDPSCSAILEIIPRVCGPVPVACSTVTVTKCQAALRTLQAFPFFRPTCLCKEPGADPDCNYFRDFLFDHPCGFVLKKEKDPYPVDALPTCNHALSVCQQERKCIKLFEDFKLHCKVRDNKCKMEDKNLCHEAWTNLRMSPMFGCICPNNHMKKRCDKIFSVVNHNPCVVGGYDDIDDPDKDIVDIINFQSTCQIALDACRRDSMCYSTLQPMLMHCDVDRCNRQVCMETIQTFYRTAHVNLTSDVAFCLCRKTDNRHDTCKLAQEKLHPNCAERPDEDTSKPATNGIGYSQPQACHIVAEACREDPSCRDKLEHFEQSCAVDSVTKKCAGKTTLCRKALIGILGTPLRTSCACQGTDLSQLYDCLGWQRLLWLNPCVVDAQKEYHVQRLTEMGLLITTTTPRVTTTTSTTTTTRAPVIKKTTTTTTTTTTTSSPYTYNRRPPSQQPPPPPPIHKHHPTPTFVDTNTIDKNFDIHYSKGGQHDKDFSEPNQYDVSSHDTYGPDNFGTVAGGGFETETPIVSGIGAGQEGDDNLQAIITSTFLPTTTTVETTTKPPKYCMVQRPHQPDQRIEEGKSRRLYLAEDPECSELCTCSESLTVSCHALCVPLAPCRTALAYYSHAAPAYQAYRGRCLCYSGRFICMRPPPGEYALPNGVFLLLGYSSTDEALLRPHTNLGIQDAVRALQQYVIKHVDNQTSCTLTLYNMTDENIILSVRLPHDSKAKAVSLLKQEKAQCKPVMETVSHHINSQFIELSAHRLLSIFKMAEVQVIMQTINRAAFSIQQSSMSIIIMLFLSICPIVRWLNTGWGFHNYLRDMIPA</sequence>
<dbReference type="Pfam" id="PF25537">
    <property type="entry name" value="DUF7921"/>
    <property type="match status" value="1"/>
</dbReference>
<evidence type="ECO:0000256" key="5">
    <source>
        <dbReference type="ARBA" id="ARBA00023136"/>
    </source>
</evidence>
<comment type="subcellular location">
    <subcellularLocation>
        <location evidence="1">Cell membrane</location>
    </subcellularLocation>
</comment>
<accession>A0A336M9N2</accession>
<keyword evidence="6" id="KW-0675">Receptor</keyword>
<feature type="compositionally biased region" description="Low complexity" evidence="8">
    <location>
        <begin position="446"/>
        <end position="472"/>
    </location>
</feature>
<gene>
    <name evidence="10" type="primary">CSON012400</name>
</gene>
<proteinExistence type="inferred from homology"/>
<keyword evidence="5" id="KW-0472">Membrane</keyword>
<dbReference type="InterPro" id="IPR057681">
    <property type="entry name" value="DUF7921"/>
</dbReference>
<dbReference type="GO" id="GO:0007169">
    <property type="term" value="P:cell surface receptor protein tyrosine kinase signaling pathway"/>
    <property type="evidence" value="ECO:0007669"/>
    <property type="project" value="UniProtKB-ARBA"/>
</dbReference>
<dbReference type="GO" id="GO:0043235">
    <property type="term" value="C:receptor complex"/>
    <property type="evidence" value="ECO:0007669"/>
    <property type="project" value="TreeGrafter"/>
</dbReference>
<evidence type="ECO:0000313" key="10">
    <source>
        <dbReference type="EMBL" id="SSX25493.1"/>
    </source>
</evidence>
<evidence type="ECO:0000259" key="9">
    <source>
        <dbReference type="SMART" id="SM00907"/>
    </source>
</evidence>
<feature type="domain" description="GDNF/GAS1" evidence="9">
    <location>
        <begin position="131"/>
        <end position="208"/>
    </location>
</feature>
<dbReference type="AlphaFoldDB" id="A0A336M9N2"/>
<dbReference type="Pfam" id="PF25868">
    <property type="entry name" value="Fn1_3"/>
    <property type="match status" value="1"/>
</dbReference>
<dbReference type="InterPro" id="IPR016017">
    <property type="entry name" value="GDNF/GAS1"/>
</dbReference>
<keyword evidence="3" id="KW-1003">Cell membrane</keyword>